<accession>A0A0B9GH23</accession>
<gene>
    <name evidence="3" type="ORF">RJ45_25455</name>
</gene>
<keyword evidence="2" id="KW-1133">Transmembrane helix</keyword>
<feature type="region of interest" description="Disordered" evidence="1">
    <location>
        <begin position="1"/>
        <end position="24"/>
    </location>
</feature>
<evidence type="ECO:0000313" key="4">
    <source>
        <dbReference type="Proteomes" id="UP000031278"/>
    </source>
</evidence>
<keyword evidence="2" id="KW-0472">Membrane</keyword>
<dbReference type="Proteomes" id="UP000031278">
    <property type="component" value="Unassembled WGS sequence"/>
</dbReference>
<sequence>MSEEELEELDDEAKTPNAGTTKTNANNSFFILYLTSVYSGIIAYTISVANKKMCDIRKFMHIRVNFSLQ</sequence>
<dbReference type="AlphaFoldDB" id="A0A0B9GH23"/>
<evidence type="ECO:0000256" key="1">
    <source>
        <dbReference type="SAM" id="MobiDB-lite"/>
    </source>
</evidence>
<comment type="caution">
    <text evidence="3">The sequence shown here is derived from an EMBL/GenBank/DDBJ whole genome shotgun (WGS) entry which is preliminary data.</text>
</comment>
<reference evidence="3 4" key="1">
    <citation type="submission" date="2014-12" db="EMBL/GenBank/DDBJ databases">
        <title>Genome sequencing of Photobacterium gaetbulicola AD005a.</title>
        <authorList>
            <person name="Adrian T.G.S."/>
            <person name="Chan K.G."/>
        </authorList>
    </citation>
    <scope>NUCLEOTIDE SEQUENCE [LARGE SCALE GENOMIC DNA]</scope>
    <source>
        <strain evidence="3 4">AD005a</strain>
    </source>
</reference>
<feature type="transmembrane region" description="Helical" evidence="2">
    <location>
        <begin position="30"/>
        <end position="50"/>
    </location>
</feature>
<keyword evidence="2" id="KW-0812">Transmembrane</keyword>
<dbReference type="EMBL" id="JWLZ01000222">
    <property type="protein sequence ID" value="KHT58321.1"/>
    <property type="molecule type" value="Genomic_DNA"/>
</dbReference>
<feature type="compositionally biased region" description="Acidic residues" evidence="1">
    <location>
        <begin position="1"/>
        <end position="11"/>
    </location>
</feature>
<evidence type="ECO:0000313" key="3">
    <source>
        <dbReference type="EMBL" id="KHT58321.1"/>
    </source>
</evidence>
<protein>
    <submittedName>
        <fullName evidence="3">Uncharacterized protein</fullName>
    </submittedName>
</protein>
<name>A0A0B9GH23_9GAMM</name>
<proteinExistence type="predicted"/>
<evidence type="ECO:0000256" key="2">
    <source>
        <dbReference type="SAM" id="Phobius"/>
    </source>
</evidence>
<organism evidence="3 4">
    <name type="scientific">Photobacterium gaetbulicola</name>
    <dbReference type="NCBI Taxonomy" id="1295392"/>
    <lineage>
        <taxon>Bacteria</taxon>
        <taxon>Pseudomonadati</taxon>
        <taxon>Pseudomonadota</taxon>
        <taxon>Gammaproteobacteria</taxon>
        <taxon>Vibrionales</taxon>
        <taxon>Vibrionaceae</taxon>
        <taxon>Photobacterium</taxon>
    </lineage>
</organism>